<dbReference type="Pfam" id="PF00106">
    <property type="entry name" value="adh_short"/>
    <property type="match status" value="1"/>
</dbReference>
<dbReference type="PRINTS" id="PR00081">
    <property type="entry name" value="GDHRDH"/>
</dbReference>
<dbReference type="PRINTS" id="PR00080">
    <property type="entry name" value="SDRFAMILY"/>
</dbReference>
<evidence type="ECO:0000313" key="4">
    <source>
        <dbReference type="EMBL" id="PTL59955.1"/>
    </source>
</evidence>
<dbReference type="PANTHER" id="PTHR44196:SF2">
    <property type="entry name" value="SHORT-CHAIN DEHYDROGENASE-RELATED"/>
    <property type="match status" value="1"/>
</dbReference>
<keyword evidence="2" id="KW-0560">Oxidoreductase</keyword>
<evidence type="ECO:0000256" key="3">
    <source>
        <dbReference type="RuleBase" id="RU000363"/>
    </source>
</evidence>
<keyword evidence="5" id="KW-1185">Reference proteome</keyword>
<dbReference type="SUPFAM" id="SSF51735">
    <property type="entry name" value="NAD(P)-binding Rossmann-fold domains"/>
    <property type="match status" value="1"/>
</dbReference>
<dbReference type="EMBL" id="PYYB01000001">
    <property type="protein sequence ID" value="PTL59955.1"/>
    <property type="molecule type" value="Genomic_DNA"/>
</dbReference>
<reference evidence="4 5" key="1">
    <citation type="submission" date="2018-03" db="EMBL/GenBank/DDBJ databases">
        <title>Aquarubrobacter algicola gen. nov., sp. nov., a novel actinobacterium isolated from shallow eutrophic lake during the end of cyanobacterial harmful algal blooms.</title>
        <authorList>
            <person name="Chun S.J."/>
        </authorList>
    </citation>
    <scope>NUCLEOTIDE SEQUENCE [LARGE SCALE GENOMIC DNA]</scope>
    <source>
        <strain evidence="4 5">Seoho-28</strain>
    </source>
</reference>
<dbReference type="InterPro" id="IPR036291">
    <property type="entry name" value="NAD(P)-bd_dom_sf"/>
</dbReference>
<dbReference type="GO" id="GO:0016491">
    <property type="term" value="F:oxidoreductase activity"/>
    <property type="evidence" value="ECO:0007669"/>
    <property type="project" value="UniProtKB-KW"/>
</dbReference>
<name>A0A2T4UL66_9ACTN</name>
<protein>
    <submittedName>
        <fullName evidence="4">Dehydrogenase</fullName>
    </submittedName>
</protein>
<gene>
    <name evidence="4" type="ORF">C7Y72_10010</name>
</gene>
<dbReference type="OrthoDB" id="9810734at2"/>
<accession>A0A2T4UL66</accession>
<dbReference type="CDD" id="cd05233">
    <property type="entry name" value="SDR_c"/>
    <property type="match status" value="1"/>
</dbReference>
<dbReference type="GO" id="GO:0016020">
    <property type="term" value="C:membrane"/>
    <property type="evidence" value="ECO:0007669"/>
    <property type="project" value="TreeGrafter"/>
</dbReference>
<dbReference type="Gene3D" id="3.40.50.720">
    <property type="entry name" value="NAD(P)-binding Rossmann-like Domain"/>
    <property type="match status" value="1"/>
</dbReference>
<evidence type="ECO:0000256" key="1">
    <source>
        <dbReference type="ARBA" id="ARBA00006484"/>
    </source>
</evidence>
<dbReference type="PANTHER" id="PTHR44196">
    <property type="entry name" value="DEHYDROGENASE/REDUCTASE SDR FAMILY MEMBER 7B"/>
    <property type="match status" value="1"/>
</dbReference>
<dbReference type="PIRSF" id="PIRSF000126">
    <property type="entry name" value="11-beta-HSD1"/>
    <property type="match status" value="1"/>
</dbReference>
<dbReference type="InterPro" id="IPR002347">
    <property type="entry name" value="SDR_fam"/>
</dbReference>
<comment type="caution">
    <text evidence="4">The sequence shown here is derived from an EMBL/GenBank/DDBJ whole genome shotgun (WGS) entry which is preliminary data.</text>
</comment>
<dbReference type="Proteomes" id="UP000240739">
    <property type="component" value="Unassembled WGS sequence"/>
</dbReference>
<comment type="similarity">
    <text evidence="1 3">Belongs to the short-chain dehydrogenases/reductases (SDR) family.</text>
</comment>
<evidence type="ECO:0000313" key="5">
    <source>
        <dbReference type="Proteomes" id="UP000240739"/>
    </source>
</evidence>
<sequence length="286" mass="30895">MNDPTAPRRSTLRREGDDRLALVTGASSGIGAAFAELLATRGYGVILVARRADRLEDLADRLRTTQNVQAEVIVADLAVADAPRDIASELERRALRPDFLVNNAGASVPGRFDLIDWEEHARRLQLMGLAPMELTHRLLPAMVQAGWGRIVNVSSISALVQGAPTEVLYTSAKAMLRNFSEGLDADMRPLGVRCTVSMPGFTDTELIDGSGLRAQVDASRLMRAAMMAPEQVAEEAYEAVMRGRQSIVHGAHHKAFAVALLHSPPTLRRTLAHRAVRASTGVAAHA</sequence>
<proteinExistence type="inferred from homology"/>
<evidence type="ECO:0000256" key="2">
    <source>
        <dbReference type="ARBA" id="ARBA00023002"/>
    </source>
</evidence>
<dbReference type="AlphaFoldDB" id="A0A2T4UL66"/>
<organism evidence="4 5">
    <name type="scientific">Paraconexibacter algicola</name>
    <dbReference type="NCBI Taxonomy" id="2133960"/>
    <lineage>
        <taxon>Bacteria</taxon>
        <taxon>Bacillati</taxon>
        <taxon>Actinomycetota</taxon>
        <taxon>Thermoleophilia</taxon>
        <taxon>Solirubrobacterales</taxon>
        <taxon>Paraconexibacteraceae</taxon>
        <taxon>Paraconexibacter</taxon>
    </lineage>
</organism>
<dbReference type="RefSeq" id="WP_107568599.1">
    <property type="nucleotide sequence ID" value="NZ_PYYB01000001.1"/>
</dbReference>